<name>A0ABT2SZV8_9FIRM</name>
<gene>
    <name evidence="12" type="ORF">OCV77_03165</name>
</gene>
<evidence type="ECO:0000256" key="3">
    <source>
        <dbReference type="ARBA" id="ARBA00012068"/>
    </source>
</evidence>
<dbReference type="Gene3D" id="1.10.3660.10">
    <property type="entry name" value="6-phosphogluconate dehydrogenase C-terminal like domain"/>
    <property type="match status" value="1"/>
</dbReference>
<dbReference type="PROSITE" id="PS51176">
    <property type="entry name" value="PDH_ADH"/>
    <property type="match status" value="1"/>
</dbReference>
<dbReference type="InterPro" id="IPR002912">
    <property type="entry name" value="ACT_dom"/>
</dbReference>
<protein>
    <recommendedName>
        <fullName evidence="4">Prephenate dehydrogenase</fullName>
        <ecNumber evidence="3">1.3.1.12</ecNumber>
    </recommendedName>
</protein>
<dbReference type="InterPro" id="IPR046826">
    <property type="entry name" value="PDH_N"/>
</dbReference>
<evidence type="ECO:0000256" key="9">
    <source>
        <dbReference type="ARBA" id="ARBA00049260"/>
    </source>
</evidence>
<dbReference type="RefSeq" id="WP_262573264.1">
    <property type="nucleotide sequence ID" value="NZ_JAOQKJ010000002.1"/>
</dbReference>
<feature type="domain" description="Prephenate/arogenate dehydrogenase" evidence="10">
    <location>
        <begin position="5"/>
        <end position="292"/>
    </location>
</feature>
<accession>A0ABT2SZV8</accession>
<comment type="catalytic activity">
    <reaction evidence="9">
        <text>prephenate + NAD(+) = 3-(4-hydroxyphenyl)pyruvate + CO2 + NADH</text>
        <dbReference type="Rhea" id="RHEA:13869"/>
        <dbReference type="ChEBI" id="CHEBI:16526"/>
        <dbReference type="ChEBI" id="CHEBI:29934"/>
        <dbReference type="ChEBI" id="CHEBI:36242"/>
        <dbReference type="ChEBI" id="CHEBI:57540"/>
        <dbReference type="ChEBI" id="CHEBI:57945"/>
        <dbReference type="EC" id="1.3.1.12"/>
    </reaction>
</comment>
<dbReference type="EC" id="1.3.1.12" evidence="3"/>
<dbReference type="Proteomes" id="UP001652432">
    <property type="component" value="Unassembled WGS sequence"/>
</dbReference>
<dbReference type="InterPro" id="IPR003099">
    <property type="entry name" value="Prephen_DH"/>
</dbReference>
<dbReference type="EMBL" id="JAOQKJ010000002">
    <property type="protein sequence ID" value="MCU6743512.1"/>
    <property type="molecule type" value="Genomic_DNA"/>
</dbReference>
<dbReference type="InterPro" id="IPR046825">
    <property type="entry name" value="PDH_C"/>
</dbReference>
<evidence type="ECO:0000259" key="11">
    <source>
        <dbReference type="PROSITE" id="PS51671"/>
    </source>
</evidence>
<evidence type="ECO:0000256" key="4">
    <source>
        <dbReference type="ARBA" id="ARBA00016891"/>
    </source>
</evidence>
<sequence>MEHQITCGFIGLGLIGGSIARALRQYHPDYRLIGYDVNREATALAVSEGILDLELSSISSEFSSCDYIFLCAPVSFNDENLLALKAYLSKDCLLTDVGSVKSDIHRHIKELSLEDQFIGGHPMAGSERTGFANSKALLLQNAYYILTPTASVRKEWVEKYRELVTSLKAIPLVITCEKHDYITAAISHLPHVIAASLVNLVKEEDGSEGLMKMIAAGGFKDITRIASSSSDMWQQICLTNRNNILTLLDHYMEALSAIRTEISAADGERIYDFFRSAREYRDSFINASSGPIKTSYTLSIDIADRTGSIANVAAILADHNISIKNIGILHNREQQEGALNIEFYAEESIEKAAAILSESGYPIHEK</sequence>
<evidence type="ECO:0000259" key="10">
    <source>
        <dbReference type="PROSITE" id="PS51176"/>
    </source>
</evidence>
<dbReference type="SUPFAM" id="SSF55021">
    <property type="entry name" value="ACT-like"/>
    <property type="match status" value="1"/>
</dbReference>
<evidence type="ECO:0000256" key="8">
    <source>
        <dbReference type="ARBA" id="ARBA00023141"/>
    </source>
</evidence>
<comment type="similarity">
    <text evidence="2">Belongs to the prephenate/arogenate dehydrogenase family.</text>
</comment>
<keyword evidence="5" id="KW-0827">Tyrosine biosynthesis</keyword>
<dbReference type="InterPro" id="IPR045865">
    <property type="entry name" value="ACT-like_dom_sf"/>
</dbReference>
<dbReference type="Pfam" id="PF20463">
    <property type="entry name" value="PDH_C"/>
    <property type="match status" value="1"/>
</dbReference>
<dbReference type="InterPro" id="IPR036291">
    <property type="entry name" value="NAD(P)-bd_dom_sf"/>
</dbReference>
<keyword evidence="13" id="KW-1185">Reference proteome</keyword>
<dbReference type="InterPro" id="IPR050812">
    <property type="entry name" value="Preph/Arog_dehydrog"/>
</dbReference>
<evidence type="ECO:0000256" key="1">
    <source>
        <dbReference type="ARBA" id="ARBA00005067"/>
    </source>
</evidence>
<evidence type="ECO:0000256" key="6">
    <source>
        <dbReference type="ARBA" id="ARBA00023002"/>
    </source>
</evidence>
<reference evidence="12 13" key="1">
    <citation type="journal article" date="2021" name="ISME Commun">
        <title>Automated analysis of genomic sequences facilitates high-throughput and comprehensive description of bacteria.</title>
        <authorList>
            <person name="Hitch T.C.A."/>
        </authorList>
    </citation>
    <scope>NUCLEOTIDE SEQUENCE [LARGE SCALE GENOMIC DNA]</scope>
    <source>
        <strain evidence="12 13">Sanger_18</strain>
    </source>
</reference>
<dbReference type="SUPFAM" id="SSF51735">
    <property type="entry name" value="NAD(P)-binding Rossmann-fold domains"/>
    <property type="match status" value="1"/>
</dbReference>
<evidence type="ECO:0000313" key="13">
    <source>
        <dbReference type="Proteomes" id="UP001652432"/>
    </source>
</evidence>
<keyword evidence="8" id="KW-0028">Amino-acid biosynthesis</keyword>
<evidence type="ECO:0000256" key="7">
    <source>
        <dbReference type="ARBA" id="ARBA00023027"/>
    </source>
</evidence>
<keyword evidence="6" id="KW-0560">Oxidoreductase</keyword>
<proteinExistence type="inferred from homology"/>
<dbReference type="Pfam" id="PF02153">
    <property type="entry name" value="PDH_N"/>
    <property type="match status" value="1"/>
</dbReference>
<evidence type="ECO:0000313" key="12">
    <source>
        <dbReference type="EMBL" id="MCU6743512.1"/>
    </source>
</evidence>
<dbReference type="InterPro" id="IPR008927">
    <property type="entry name" value="6-PGluconate_DH-like_C_sf"/>
</dbReference>
<dbReference type="PANTHER" id="PTHR21363:SF0">
    <property type="entry name" value="PREPHENATE DEHYDROGENASE [NADP(+)]"/>
    <property type="match status" value="1"/>
</dbReference>
<keyword evidence="7" id="KW-0520">NAD</keyword>
<feature type="domain" description="ACT" evidence="11">
    <location>
        <begin position="297"/>
        <end position="366"/>
    </location>
</feature>
<comment type="pathway">
    <text evidence="1">Amino-acid biosynthesis; L-tyrosine biosynthesis; (4-hydroxyphenyl)pyruvate from prephenate (NAD(+) route): step 1/1.</text>
</comment>
<comment type="caution">
    <text evidence="12">The sequence shown here is derived from an EMBL/GenBank/DDBJ whole genome shotgun (WGS) entry which is preliminary data.</text>
</comment>
<organism evidence="12 13">
    <name type="scientific">Suilimivivens aceti</name>
    <dbReference type="NCBI Taxonomy" id="2981774"/>
    <lineage>
        <taxon>Bacteria</taxon>
        <taxon>Bacillati</taxon>
        <taxon>Bacillota</taxon>
        <taxon>Clostridia</taxon>
        <taxon>Lachnospirales</taxon>
        <taxon>Lachnospiraceae</taxon>
        <taxon>Suilimivivens</taxon>
    </lineage>
</organism>
<evidence type="ECO:0000256" key="2">
    <source>
        <dbReference type="ARBA" id="ARBA00007964"/>
    </source>
</evidence>
<dbReference type="Gene3D" id="3.30.70.260">
    <property type="match status" value="1"/>
</dbReference>
<dbReference type="PANTHER" id="PTHR21363">
    <property type="entry name" value="PREPHENATE DEHYDROGENASE"/>
    <property type="match status" value="1"/>
</dbReference>
<dbReference type="PROSITE" id="PS51671">
    <property type="entry name" value="ACT"/>
    <property type="match status" value="1"/>
</dbReference>
<keyword evidence="8" id="KW-0057">Aromatic amino acid biosynthesis</keyword>
<dbReference type="SUPFAM" id="SSF48179">
    <property type="entry name" value="6-phosphogluconate dehydrogenase C-terminal domain-like"/>
    <property type="match status" value="1"/>
</dbReference>
<dbReference type="Gene3D" id="3.40.50.720">
    <property type="entry name" value="NAD(P)-binding Rossmann-like Domain"/>
    <property type="match status" value="1"/>
</dbReference>
<evidence type="ECO:0000256" key="5">
    <source>
        <dbReference type="ARBA" id="ARBA00022498"/>
    </source>
</evidence>